<keyword evidence="9" id="KW-0999">Mitochondrion inner membrane</keyword>
<gene>
    <name evidence="10" type="ORF">Agabi119p4_8658</name>
</gene>
<evidence type="ECO:0000256" key="7">
    <source>
        <dbReference type="ARBA" id="ARBA00022989"/>
    </source>
</evidence>
<comment type="catalytic activity">
    <reaction evidence="9">
        <text>an all-trans-polyprenyl diphosphate + 4-hydroxybenzoate = a 4-hydroxy-3-(all-trans-polyprenyl)benzoate + diphosphate</text>
        <dbReference type="Rhea" id="RHEA:44504"/>
        <dbReference type="Rhea" id="RHEA-COMP:9514"/>
        <dbReference type="Rhea" id="RHEA-COMP:9564"/>
        <dbReference type="ChEBI" id="CHEBI:17879"/>
        <dbReference type="ChEBI" id="CHEBI:33019"/>
        <dbReference type="ChEBI" id="CHEBI:58914"/>
        <dbReference type="ChEBI" id="CHEBI:78396"/>
        <dbReference type="EC" id="2.5.1.39"/>
    </reaction>
</comment>
<dbReference type="EMBL" id="JABXXO010000012">
    <property type="protein sequence ID" value="KAF7762065.1"/>
    <property type="molecule type" value="Genomic_DNA"/>
</dbReference>
<dbReference type="InterPro" id="IPR039653">
    <property type="entry name" value="Prenyltransferase"/>
</dbReference>
<protein>
    <recommendedName>
        <fullName evidence="9">4-hydroxybenzoate polyprenyltransferase, mitochondrial</fullName>
        <shortName evidence="9">4-HB polyprenyltransferase</shortName>
        <ecNumber evidence="9">2.5.1.39</ecNumber>
    </recommendedName>
    <alternativeName>
        <fullName evidence="9">Para-hydroxybenzoate--polyprenyltransferase</fullName>
        <shortName evidence="9">PHB:PPT</shortName>
        <shortName evidence="9">PHB:polyprenyltransferase</shortName>
    </alternativeName>
</protein>
<dbReference type="AlphaFoldDB" id="A0A8H7C4S6"/>
<dbReference type="EC" id="2.5.1.39" evidence="9"/>
<comment type="subcellular location">
    <subcellularLocation>
        <location evidence="2">Membrane</location>
        <topology evidence="2">Multi-pass membrane protein</topology>
    </subcellularLocation>
    <subcellularLocation>
        <location evidence="9">Mitochondrion inner membrane</location>
        <topology evidence="9">Multi-pass membrane protein</topology>
        <orientation evidence="9">Matrix side</orientation>
    </subcellularLocation>
</comment>
<keyword evidence="9" id="KW-0414">Isoprene biosynthesis</keyword>
<dbReference type="HAMAP" id="MF_01635">
    <property type="entry name" value="UbiA"/>
    <property type="match status" value="1"/>
</dbReference>
<evidence type="ECO:0000256" key="9">
    <source>
        <dbReference type="HAMAP-Rule" id="MF_03189"/>
    </source>
</evidence>
<evidence type="ECO:0000256" key="3">
    <source>
        <dbReference type="ARBA" id="ARBA00005179"/>
    </source>
</evidence>
<dbReference type="Pfam" id="PF01040">
    <property type="entry name" value="UbiA"/>
    <property type="match status" value="1"/>
</dbReference>
<comment type="caution">
    <text evidence="10">The sequence shown here is derived from an EMBL/GenBank/DDBJ whole genome shotgun (WGS) entry which is preliminary data.</text>
</comment>
<evidence type="ECO:0000313" key="10">
    <source>
        <dbReference type="EMBL" id="KAF7762065.1"/>
    </source>
</evidence>
<evidence type="ECO:0000256" key="5">
    <source>
        <dbReference type="ARBA" id="ARBA00022679"/>
    </source>
</evidence>
<feature type="transmembrane region" description="Helical" evidence="9">
    <location>
        <begin position="167"/>
        <end position="188"/>
    </location>
</feature>
<evidence type="ECO:0000256" key="4">
    <source>
        <dbReference type="ARBA" id="ARBA00005985"/>
    </source>
</evidence>
<dbReference type="InterPro" id="IPR006370">
    <property type="entry name" value="HB_polyprenyltransferase-like"/>
</dbReference>
<sequence>MSQVNVESGQGRSPPPFPLYFFPAFLRPYLELARVEKPNGFVLMLWPYVWGLTMAAYKTKMPLNGYWRSVINCVISAFILRASACTVNDIFDRRVDAAVARTKQRPIPSGRISVFAACLYLVALYSVGIAFNAATHRGLALWVAIFQLLPLFAIYPFMKRLIQWPSAWLGFAMNFGFLTAWIAITGYVDRALLTTGMASWWCWAVYCDTIYACQDIEDDVKTGVKSSAIFFGSWVRFNLWVIAAAFVILLAVAGVLNNQGWPFFALSVGGTTTHIVWQLSTVDLESPKSCWRAFNRNGYLGWPLWAGLMLDYVLA</sequence>
<accession>A0A8H7C4S6</accession>
<dbReference type="UniPathway" id="UPA00232"/>
<keyword evidence="9" id="KW-0496">Mitochondrion</keyword>
<keyword evidence="5 9" id="KW-0808">Transferase</keyword>
<dbReference type="Gene3D" id="1.20.120.1780">
    <property type="entry name" value="UbiA prenyltransferase"/>
    <property type="match status" value="1"/>
</dbReference>
<evidence type="ECO:0000256" key="2">
    <source>
        <dbReference type="ARBA" id="ARBA00004141"/>
    </source>
</evidence>
<dbReference type="CDD" id="cd13959">
    <property type="entry name" value="PT_UbiA_COQ2"/>
    <property type="match status" value="1"/>
</dbReference>
<proteinExistence type="inferred from homology"/>
<feature type="transmembrane region" description="Helical" evidence="9">
    <location>
        <begin position="139"/>
        <end position="158"/>
    </location>
</feature>
<evidence type="ECO:0000256" key="1">
    <source>
        <dbReference type="ARBA" id="ARBA00001946"/>
    </source>
</evidence>
<dbReference type="PANTHER" id="PTHR11048">
    <property type="entry name" value="PRENYLTRANSFERASES"/>
    <property type="match status" value="1"/>
</dbReference>
<dbReference type="GO" id="GO:0008299">
    <property type="term" value="P:isoprenoid biosynthetic process"/>
    <property type="evidence" value="ECO:0007669"/>
    <property type="project" value="UniProtKB-UniRule"/>
</dbReference>
<dbReference type="FunFam" id="1.10.357.140:FF:000008">
    <property type="entry name" value="4-hydroxybenzoate octaprenyltransferase"/>
    <property type="match status" value="1"/>
</dbReference>
<dbReference type="InterPro" id="IPR000537">
    <property type="entry name" value="UbiA_prenyltransferase"/>
</dbReference>
<dbReference type="Gene3D" id="1.10.357.140">
    <property type="entry name" value="UbiA prenyltransferase"/>
    <property type="match status" value="1"/>
</dbReference>
<dbReference type="GO" id="GO:0008412">
    <property type="term" value="F:4-hydroxybenzoate polyprenyltransferase activity"/>
    <property type="evidence" value="ECO:0007669"/>
    <property type="project" value="UniProtKB-EC"/>
</dbReference>
<dbReference type="InterPro" id="IPR044878">
    <property type="entry name" value="UbiA_sf"/>
</dbReference>
<dbReference type="FunFam" id="1.20.120.1780:FF:000001">
    <property type="entry name" value="4-hydroxybenzoate octaprenyltransferase"/>
    <property type="match status" value="1"/>
</dbReference>
<keyword evidence="8 9" id="KW-0472">Membrane</keyword>
<name>A0A8H7C4S6_AGABI</name>
<keyword evidence="7 9" id="KW-1133">Transmembrane helix</keyword>
<evidence type="ECO:0000313" key="11">
    <source>
        <dbReference type="Proteomes" id="UP000629468"/>
    </source>
</evidence>
<comment type="function">
    <text evidence="9">Catalyzes the prenylation of para-hydroxybenzoate (PHB) with an all-trans polyprenyl group. Mediates the second step in the final reaction sequence of coenzyme Q (CoQ) biosynthesis, which is the condensation of the polyisoprenoid side chain with PHB, generating the first membrane-bound Q intermediate.</text>
</comment>
<evidence type="ECO:0000256" key="8">
    <source>
        <dbReference type="ARBA" id="ARBA00023136"/>
    </source>
</evidence>
<feature type="transmembrane region" description="Helical" evidence="9">
    <location>
        <begin position="237"/>
        <end position="256"/>
    </location>
</feature>
<comment type="pathway">
    <text evidence="3">Secondary metabolite biosynthesis.</text>
</comment>
<dbReference type="PANTHER" id="PTHR11048:SF28">
    <property type="entry name" value="4-HYDROXYBENZOATE POLYPRENYLTRANSFERASE, MITOCHONDRIAL"/>
    <property type="match status" value="1"/>
</dbReference>
<reference evidence="10 11" key="1">
    <citation type="journal article" name="Sci. Rep.">
        <title>Telomere-to-telomere assembled and centromere annotated genomes of the two main subspecies of the button mushroom Agaricus bisporus reveal especially polymorphic chromosome ends.</title>
        <authorList>
            <person name="Sonnenberg A.S.M."/>
            <person name="Sedaghat-Telgerd N."/>
            <person name="Lavrijssen B."/>
            <person name="Ohm R.A."/>
            <person name="Hendrickx P.M."/>
            <person name="Scholtmeijer K."/>
            <person name="Baars J.J.P."/>
            <person name="van Peer A."/>
        </authorList>
    </citation>
    <scope>NUCLEOTIDE SEQUENCE [LARGE SCALE GENOMIC DNA]</scope>
    <source>
        <strain evidence="10 11">H119_p4</strain>
    </source>
</reference>
<evidence type="ECO:0000256" key="6">
    <source>
        <dbReference type="ARBA" id="ARBA00022692"/>
    </source>
</evidence>
<comment type="similarity">
    <text evidence="4 9">Belongs to the UbiA prenyltransferase family.</text>
</comment>
<dbReference type="GO" id="GO:0005743">
    <property type="term" value="C:mitochondrial inner membrane"/>
    <property type="evidence" value="ECO:0007669"/>
    <property type="project" value="UniProtKB-SubCell"/>
</dbReference>
<comment type="pathway">
    <text evidence="9">Cofactor biosynthesis; ubiquinone biosynthesis.</text>
</comment>
<feature type="transmembrane region" description="Helical" evidence="9">
    <location>
        <begin position="112"/>
        <end position="133"/>
    </location>
</feature>
<comment type="cofactor">
    <cofactor evidence="1 9">
        <name>Mg(2+)</name>
        <dbReference type="ChEBI" id="CHEBI:18420"/>
    </cofactor>
</comment>
<dbReference type="Proteomes" id="UP000629468">
    <property type="component" value="Unassembled WGS sequence"/>
</dbReference>
<keyword evidence="9" id="KW-0831">Ubiquinone biosynthesis</keyword>
<organism evidence="10 11">
    <name type="scientific">Agaricus bisporus var. burnettii</name>
    <dbReference type="NCBI Taxonomy" id="192524"/>
    <lineage>
        <taxon>Eukaryota</taxon>
        <taxon>Fungi</taxon>
        <taxon>Dikarya</taxon>
        <taxon>Basidiomycota</taxon>
        <taxon>Agaricomycotina</taxon>
        <taxon>Agaricomycetes</taxon>
        <taxon>Agaricomycetidae</taxon>
        <taxon>Agaricales</taxon>
        <taxon>Agaricineae</taxon>
        <taxon>Agaricaceae</taxon>
        <taxon>Agaricus</taxon>
    </lineage>
</organism>
<dbReference type="GO" id="GO:0006744">
    <property type="term" value="P:ubiquinone biosynthetic process"/>
    <property type="evidence" value="ECO:0007669"/>
    <property type="project" value="UniProtKB-UniRule"/>
</dbReference>
<keyword evidence="6 9" id="KW-0812">Transmembrane</keyword>